<keyword evidence="2" id="KW-1185">Reference proteome</keyword>
<evidence type="ECO:0000313" key="2">
    <source>
        <dbReference type="Proteomes" id="UP001472677"/>
    </source>
</evidence>
<protein>
    <submittedName>
        <fullName evidence="1">Uncharacterized protein</fullName>
    </submittedName>
</protein>
<name>A0ABR2CQ05_9ROSI</name>
<reference evidence="1 2" key="1">
    <citation type="journal article" date="2024" name="G3 (Bethesda)">
        <title>Genome assembly of Hibiscus sabdariffa L. provides insights into metabolisms of medicinal natural products.</title>
        <authorList>
            <person name="Kim T."/>
        </authorList>
    </citation>
    <scope>NUCLEOTIDE SEQUENCE [LARGE SCALE GENOMIC DNA]</scope>
    <source>
        <strain evidence="1">TK-2024</strain>
        <tissue evidence="1">Old leaves</tissue>
    </source>
</reference>
<sequence length="74" mass="8609">MESEWRMISEKVVSPLSIIEKLLLLKVFLKVWNRESYGSVDLQIEVTTDLLNHLEEQDGGVEERGELVYTQCQL</sequence>
<dbReference type="EMBL" id="JBBPBM010000046">
    <property type="protein sequence ID" value="KAK8521814.1"/>
    <property type="molecule type" value="Genomic_DNA"/>
</dbReference>
<dbReference type="Proteomes" id="UP001472677">
    <property type="component" value="Unassembled WGS sequence"/>
</dbReference>
<evidence type="ECO:0000313" key="1">
    <source>
        <dbReference type="EMBL" id="KAK8521814.1"/>
    </source>
</evidence>
<organism evidence="1 2">
    <name type="scientific">Hibiscus sabdariffa</name>
    <name type="common">roselle</name>
    <dbReference type="NCBI Taxonomy" id="183260"/>
    <lineage>
        <taxon>Eukaryota</taxon>
        <taxon>Viridiplantae</taxon>
        <taxon>Streptophyta</taxon>
        <taxon>Embryophyta</taxon>
        <taxon>Tracheophyta</taxon>
        <taxon>Spermatophyta</taxon>
        <taxon>Magnoliopsida</taxon>
        <taxon>eudicotyledons</taxon>
        <taxon>Gunneridae</taxon>
        <taxon>Pentapetalae</taxon>
        <taxon>rosids</taxon>
        <taxon>malvids</taxon>
        <taxon>Malvales</taxon>
        <taxon>Malvaceae</taxon>
        <taxon>Malvoideae</taxon>
        <taxon>Hibiscus</taxon>
    </lineage>
</organism>
<gene>
    <name evidence="1" type="ORF">V6N12_066397</name>
</gene>
<accession>A0ABR2CQ05</accession>
<proteinExistence type="predicted"/>
<comment type="caution">
    <text evidence="1">The sequence shown here is derived from an EMBL/GenBank/DDBJ whole genome shotgun (WGS) entry which is preliminary data.</text>
</comment>